<keyword evidence="4" id="KW-0804">Transcription</keyword>
<dbReference type="GO" id="GO:0003677">
    <property type="term" value="F:DNA binding"/>
    <property type="evidence" value="ECO:0007669"/>
    <property type="project" value="InterPro"/>
</dbReference>
<evidence type="ECO:0000256" key="1">
    <source>
        <dbReference type="ARBA" id="ARBA00010641"/>
    </source>
</evidence>
<feature type="domain" description="RNA polymerase sigma factor 70 region 4 type 2" evidence="6">
    <location>
        <begin position="94"/>
        <end position="146"/>
    </location>
</feature>
<dbReference type="eggNOG" id="COG1595">
    <property type="taxonomic scope" value="Bacteria"/>
</dbReference>
<keyword evidence="3" id="KW-0731">Sigma factor</keyword>
<comment type="similarity">
    <text evidence="1">Belongs to the sigma-70 factor family. ECF subfamily.</text>
</comment>
<dbReference type="CDD" id="cd06171">
    <property type="entry name" value="Sigma70_r4"/>
    <property type="match status" value="1"/>
</dbReference>
<sequence length="157" mass="18258">MEQQDCRRIVEQYADMVLQIAYQNLKNRADAEDITQEVFLRLITSAPVFAGEEHQKAWLIRVTINLCKNHLKTVWNRRTTTLDETCFPMEEDQRELLCAVCELPAKFRNVIYLQVYQGYSVAEIAQILGRSKNTVGSWLYRGRAKLKQQLKGGCEDE</sequence>
<dbReference type="GO" id="GO:0006352">
    <property type="term" value="P:DNA-templated transcription initiation"/>
    <property type="evidence" value="ECO:0007669"/>
    <property type="project" value="InterPro"/>
</dbReference>
<evidence type="ECO:0000313" key="7">
    <source>
        <dbReference type="EMBL" id="EEG29098.1"/>
    </source>
</evidence>
<evidence type="ECO:0000256" key="3">
    <source>
        <dbReference type="ARBA" id="ARBA00023082"/>
    </source>
</evidence>
<keyword evidence="8" id="KW-1185">Reference proteome</keyword>
<dbReference type="GO" id="GO:0016987">
    <property type="term" value="F:sigma factor activity"/>
    <property type="evidence" value="ECO:0007669"/>
    <property type="project" value="UniProtKB-KW"/>
</dbReference>
<evidence type="ECO:0000313" key="8">
    <source>
        <dbReference type="Proteomes" id="UP000003340"/>
    </source>
</evidence>
<dbReference type="HOGENOM" id="CLU_047691_3_1_9"/>
<name>C0EHH4_9FIRM</name>
<dbReference type="EMBL" id="ACEC01000115">
    <property type="protein sequence ID" value="EEG29098.1"/>
    <property type="molecule type" value="Genomic_DNA"/>
</dbReference>
<dbReference type="InterPro" id="IPR039425">
    <property type="entry name" value="RNA_pol_sigma-70-like"/>
</dbReference>
<dbReference type="STRING" id="537013.CLOSTMETH_03211"/>
<dbReference type="InterPro" id="IPR013324">
    <property type="entry name" value="RNA_pol_sigma_r3/r4-like"/>
</dbReference>
<dbReference type="Pfam" id="PF08281">
    <property type="entry name" value="Sigma70_r4_2"/>
    <property type="match status" value="1"/>
</dbReference>
<protein>
    <submittedName>
        <fullName evidence="7">Sigma-70 region 2</fullName>
    </submittedName>
</protein>
<keyword evidence="2" id="KW-0805">Transcription regulation</keyword>
<dbReference type="InterPro" id="IPR036388">
    <property type="entry name" value="WH-like_DNA-bd_sf"/>
</dbReference>
<dbReference type="SUPFAM" id="SSF88946">
    <property type="entry name" value="Sigma2 domain of RNA polymerase sigma factors"/>
    <property type="match status" value="1"/>
</dbReference>
<dbReference type="Gene3D" id="1.10.1740.10">
    <property type="match status" value="1"/>
</dbReference>
<organism evidence="7 8">
    <name type="scientific">[Clostridium] methylpentosum DSM 5476</name>
    <dbReference type="NCBI Taxonomy" id="537013"/>
    <lineage>
        <taxon>Bacteria</taxon>
        <taxon>Bacillati</taxon>
        <taxon>Bacillota</taxon>
        <taxon>Clostridia</taxon>
        <taxon>Eubacteriales</taxon>
        <taxon>Oscillospiraceae</taxon>
        <taxon>Oscillospiraceae incertae sedis</taxon>
    </lineage>
</organism>
<evidence type="ECO:0000259" key="6">
    <source>
        <dbReference type="Pfam" id="PF08281"/>
    </source>
</evidence>
<reference evidence="7 8" key="1">
    <citation type="submission" date="2009-01" db="EMBL/GenBank/DDBJ databases">
        <authorList>
            <person name="Fulton L."/>
            <person name="Clifton S."/>
            <person name="Fulton B."/>
            <person name="Xu J."/>
            <person name="Minx P."/>
            <person name="Pepin K.H."/>
            <person name="Johnson M."/>
            <person name="Bhonagiri V."/>
            <person name="Nash W.E."/>
            <person name="Mardis E.R."/>
            <person name="Wilson R.K."/>
        </authorList>
    </citation>
    <scope>NUCLEOTIDE SEQUENCE [LARGE SCALE GENOMIC DNA]</scope>
    <source>
        <strain evidence="7 8">DSM 5476</strain>
    </source>
</reference>
<reference evidence="7 8" key="2">
    <citation type="submission" date="2009-02" db="EMBL/GenBank/DDBJ databases">
        <title>Draft genome sequence of Clostridium methylpentosum (DSM 5476).</title>
        <authorList>
            <person name="Sudarsanam P."/>
            <person name="Ley R."/>
            <person name="Guruge J."/>
            <person name="Turnbaugh P.J."/>
            <person name="Mahowald M."/>
            <person name="Liep D."/>
            <person name="Gordon J."/>
        </authorList>
    </citation>
    <scope>NUCLEOTIDE SEQUENCE [LARGE SCALE GENOMIC DNA]</scope>
    <source>
        <strain evidence="7 8">DSM 5476</strain>
    </source>
</reference>
<dbReference type="Gene3D" id="1.10.10.10">
    <property type="entry name" value="Winged helix-like DNA-binding domain superfamily/Winged helix DNA-binding domain"/>
    <property type="match status" value="1"/>
</dbReference>
<evidence type="ECO:0000256" key="2">
    <source>
        <dbReference type="ARBA" id="ARBA00023015"/>
    </source>
</evidence>
<dbReference type="NCBIfam" id="TIGR02937">
    <property type="entry name" value="sigma70-ECF"/>
    <property type="match status" value="1"/>
</dbReference>
<dbReference type="Pfam" id="PF04542">
    <property type="entry name" value="Sigma70_r2"/>
    <property type="match status" value="1"/>
</dbReference>
<dbReference type="InterPro" id="IPR013249">
    <property type="entry name" value="RNA_pol_sigma70_r4_t2"/>
</dbReference>
<dbReference type="AlphaFoldDB" id="C0EHH4"/>
<dbReference type="SUPFAM" id="SSF88659">
    <property type="entry name" value="Sigma3 and sigma4 domains of RNA polymerase sigma factors"/>
    <property type="match status" value="1"/>
</dbReference>
<evidence type="ECO:0000259" key="5">
    <source>
        <dbReference type="Pfam" id="PF04542"/>
    </source>
</evidence>
<dbReference type="InterPro" id="IPR007627">
    <property type="entry name" value="RNA_pol_sigma70_r2"/>
</dbReference>
<accession>C0EHH4</accession>
<dbReference type="InterPro" id="IPR013325">
    <property type="entry name" value="RNA_pol_sigma_r2"/>
</dbReference>
<dbReference type="InterPro" id="IPR014284">
    <property type="entry name" value="RNA_pol_sigma-70_dom"/>
</dbReference>
<feature type="domain" description="RNA polymerase sigma-70 region 2" evidence="5">
    <location>
        <begin position="9"/>
        <end position="74"/>
    </location>
</feature>
<comment type="caution">
    <text evidence="7">The sequence shown here is derived from an EMBL/GenBank/DDBJ whole genome shotgun (WGS) entry which is preliminary data.</text>
</comment>
<evidence type="ECO:0000256" key="4">
    <source>
        <dbReference type="ARBA" id="ARBA00023163"/>
    </source>
</evidence>
<dbReference type="PANTHER" id="PTHR43133:SF51">
    <property type="entry name" value="RNA POLYMERASE SIGMA FACTOR"/>
    <property type="match status" value="1"/>
</dbReference>
<dbReference type="Proteomes" id="UP000003340">
    <property type="component" value="Unassembled WGS sequence"/>
</dbReference>
<gene>
    <name evidence="7" type="ORF">CLOSTMETH_03211</name>
</gene>
<dbReference type="PANTHER" id="PTHR43133">
    <property type="entry name" value="RNA POLYMERASE ECF-TYPE SIGMA FACTO"/>
    <property type="match status" value="1"/>
</dbReference>
<proteinExistence type="inferred from homology"/>